<organism evidence="2 3">
    <name type="scientific">Asaia siamensis</name>
    <dbReference type="NCBI Taxonomy" id="110479"/>
    <lineage>
        <taxon>Bacteria</taxon>
        <taxon>Pseudomonadati</taxon>
        <taxon>Pseudomonadota</taxon>
        <taxon>Alphaproteobacteria</taxon>
        <taxon>Acetobacterales</taxon>
        <taxon>Acetobacteraceae</taxon>
        <taxon>Asaia</taxon>
    </lineage>
</organism>
<dbReference type="EMBL" id="BMCH01000008">
    <property type="protein sequence ID" value="GGC40019.1"/>
    <property type="molecule type" value="Genomic_DNA"/>
</dbReference>
<sequence>MRHKPVFSRRLLTGVVLTCVLAPLPAFAGPVTTVIENVPDDSGKIRVAICTEDEFLKPSCRYHAETKAVAQKVSVSFADIPPGVYAVQAFQDRNGNAKLDRSFIGIPKEPIGFSRNPKVSYGPPGFDDCAVKLTPAGGVLTLSLITR</sequence>
<keyword evidence="3" id="KW-1185">Reference proteome</keyword>
<keyword evidence="1" id="KW-0732">Signal</keyword>
<accession>A0ABQ1MGF9</accession>
<proteinExistence type="predicted"/>
<evidence type="ECO:0008006" key="4">
    <source>
        <dbReference type="Google" id="ProtNLM"/>
    </source>
</evidence>
<dbReference type="Pfam" id="PF09912">
    <property type="entry name" value="DUF2141"/>
    <property type="match status" value="1"/>
</dbReference>
<name>A0ABQ1MGF9_9PROT</name>
<evidence type="ECO:0000313" key="3">
    <source>
        <dbReference type="Proteomes" id="UP000637769"/>
    </source>
</evidence>
<evidence type="ECO:0000256" key="1">
    <source>
        <dbReference type="SAM" id="SignalP"/>
    </source>
</evidence>
<dbReference type="RefSeq" id="WP_188427340.1">
    <property type="nucleotide sequence ID" value="NZ_BMCH01000008.1"/>
</dbReference>
<dbReference type="InterPro" id="IPR018673">
    <property type="entry name" value="DUF2141"/>
</dbReference>
<feature type="signal peptide" evidence="1">
    <location>
        <begin position="1"/>
        <end position="28"/>
    </location>
</feature>
<reference evidence="3" key="1">
    <citation type="journal article" date="2019" name="Int. J. Syst. Evol. Microbiol.">
        <title>The Global Catalogue of Microorganisms (GCM) 10K type strain sequencing project: providing services to taxonomists for standard genome sequencing and annotation.</title>
        <authorList>
            <consortium name="The Broad Institute Genomics Platform"/>
            <consortium name="The Broad Institute Genome Sequencing Center for Infectious Disease"/>
            <person name="Wu L."/>
            <person name="Ma J."/>
        </authorList>
    </citation>
    <scope>NUCLEOTIDE SEQUENCE [LARGE SCALE GENOMIC DNA]</scope>
    <source>
        <strain evidence="3">CCM 7132</strain>
    </source>
</reference>
<protein>
    <recommendedName>
        <fullName evidence="4">DUF2141 domain-containing protein</fullName>
    </recommendedName>
</protein>
<dbReference type="Proteomes" id="UP000637769">
    <property type="component" value="Unassembled WGS sequence"/>
</dbReference>
<comment type="caution">
    <text evidence="2">The sequence shown here is derived from an EMBL/GenBank/DDBJ whole genome shotgun (WGS) entry which is preliminary data.</text>
</comment>
<gene>
    <name evidence="2" type="ORF">GCM10007207_26870</name>
</gene>
<evidence type="ECO:0000313" key="2">
    <source>
        <dbReference type="EMBL" id="GGC40019.1"/>
    </source>
</evidence>
<feature type="chain" id="PRO_5046100844" description="DUF2141 domain-containing protein" evidence="1">
    <location>
        <begin position="29"/>
        <end position="147"/>
    </location>
</feature>